<dbReference type="GO" id="GO:0003723">
    <property type="term" value="F:RNA binding"/>
    <property type="evidence" value="ECO:0007669"/>
    <property type="project" value="UniProtKB-KW"/>
</dbReference>
<comment type="subcellular location">
    <subcellularLocation>
        <location evidence="1 11">Nucleus</location>
    </subcellularLocation>
</comment>
<reference evidence="13" key="1">
    <citation type="submission" date="2020-04" db="EMBL/GenBank/DDBJ databases">
        <authorList>
            <person name="Alioto T."/>
            <person name="Alioto T."/>
            <person name="Gomez Garrido J."/>
        </authorList>
    </citation>
    <scope>NUCLEOTIDE SEQUENCE</scope>
    <source>
        <strain evidence="13">A484AB</strain>
    </source>
</reference>
<name>A0A6S7HHI7_PARCT</name>
<dbReference type="InterPro" id="IPR001876">
    <property type="entry name" value="Znf_RanBP2"/>
</dbReference>
<dbReference type="InterPro" id="IPR017337">
    <property type="entry name" value="ZRANB2"/>
</dbReference>
<evidence type="ECO:0000256" key="12">
    <source>
        <dbReference type="SAM" id="MobiDB-lite"/>
    </source>
</evidence>
<evidence type="ECO:0000256" key="6">
    <source>
        <dbReference type="ARBA" id="ARBA00022771"/>
    </source>
</evidence>
<keyword evidence="4 11" id="KW-0479">Metal-binding</keyword>
<dbReference type="Pfam" id="PF00641">
    <property type="entry name" value="Zn_ribbon_RanBP"/>
    <property type="match status" value="2"/>
</dbReference>
<dbReference type="Gene3D" id="4.10.1060.10">
    <property type="entry name" value="Zinc finger, RanBP2-type"/>
    <property type="match status" value="2"/>
</dbReference>
<gene>
    <name evidence="13" type="ORF">PACLA_8A081119</name>
</gene>
<dbReference type="GO" id="GO:0001530">
    <property type="term" value="F:lipopolysaccharide binding"/>
    <property type="evidence" value="ECO:0007669"/>
    <property type="project" value="TreeGrafter"/>
</dbReference>
<protein>
    <recommendedName>
        <fullName evidence="2 11">Zinc finger Ran-binding domain-containing protein 2</fullName>
    </recommendedName>
</protein>
<feature type="compositionally biased region" description="Basic residues" evidence="12">
    <location>
        <begin position="253"/>
        <end position="265"/>
    </location>
</feature>
<dbReference type="InterPro" id="IPR036443">
    <property type="entry name" value="Znf_RanBP2_sf"/>
</dbReference>
<dbReference type="SUPFAM" id="SSF90209">
    <property type="entry name" value="Ran binding protein zinc finger-like"/>
    <property type="match status" value="2"/>
</dbReference>
<evidence type="ECO:0000256" key="1">
    <source>
        <dbReference type="ARBA" id="ARBA00004123"/>
    </source>
</evidence>
<comment type="similarity">
    <text evidence="10 11">Belongs to the ZRANB2 family.</text>
</comment>
<evidence type="ECO:0000256" key="10">
    <source>
        <dbReference type="ARBA" id="ARBA00025731"/>
    </source>
</evidence>
<sequence length="271" mass="30248">MSKRLKVSEGDWTCSEASCGNLNFARRTNCNRCGKEKGNAVDKVKKSGAEIGKHIAEKSKGLFSADDWQCGKCGNINWARRSTCNVCNAPKVGHKERRTGLGGGFNERENVEYVERQDSDDEYDQFGRKKKKGARQITTQNNEQRPRLSIEEDLRQRNVEAPAEEEDEDDDESDVDLSKYELDDDDEDETAAKTNEDSRDQGGLNANDGGSKRSRSRSPALDDRNVRRRSSSSSSSSRSSRSSSSRSSSSRSNGRRSRSGSRSRSKSPEEK</sequence>
<evidence type="ECO:0000256" key="7">
    <source>
        <dbReference type="ARBA" id="ARBA00022833"/>
    </source>
</evidence>
<accession>A0A6S7HHI7</accession>
<feature type="compositionally biased region" description="Low complexity" evidence="12">
    <location>
        <begin position="231"/>
        <end position="252"/>
    </location>
</feature>
<keyword evidence="3" id="KW-0597">Phosphoprotein</keyword>
<evidence type="ECO:0000256" key="4">
    <source>
        <dbReference type="ARBA" id="ARBA00022723"/>
    </source>
</evidence>
<dbReference type="PANTHER" id="PTHR12999">
    <property type="entry name" value="ZINC FINGER RAN-BINDING DOMAIN-CONTAINING PROTEIN 2 ZRANB2-RELATED"/>
    <property type="match status" value="1"/>
</dbReference>
<keyword evidence="6" id="KW-0863">Zinc-finger</keyword>
<evidence type="ECO:0000313" key="13">
    <source>
        <dbReference type="EMBL" id="CAB3994607.1"/>
    </source>
</evidence>
<keyword evidence="7 11" id="KW-0862">Zinc</keyword>
<organism evidence="13 14">
    <name type="scientific">Paramuricea clavata</name>
    <name type="common">Red gorgonian</name>
    <name type="synonym">Violescent sea-whip</name>
    <dbReference type="NCBI Taxonomy" id="317549"/>
    <lineage>
        <taxon>Eukaryota</taxon>
        <taxon>Metazoa</taxon>
        <taxon>Cnidaria</taxon>
        <taxon>Anthozoa</taxon>
        <taxon>Octocorallia</taxon>
        <taxon>Malacalcyonacea</taxon>
        <taxon>Plexauridae</taxon>
        <taxon>Paramuricea</taxon>
    </lineage>
</organism>
<dbReference type="OrthoDB" id="1878647at2759"/>
<proteinExistence type="inferred from homology"/>
<dbReference type="PIRSF" id="PIRSF037956">
    <property type="entry name" value="UCP037956_ZnF_Ran"/>
    <property type="match status" value="1"/>
</dbReference>
<keyword evidence="5" id="KW-0677">Repeat</keyword>
<dbReference type="GO" id="GO:0008270">
    <property type="term" value="F:zinc ion binding"/>
    <property type="evidence" value="ECO:0007669"/>
    <property type="project" value="UniProtKB-KW"/>
</dbReference>
<keyword evidence="9 11" id="KW-0539">Nucleus</keyword>
<dbReference type="AlphaFoldDB" id="A0A6S7HHI7"/>
<evidence type="ECO:0000256" key="5">
    <source>
        <dbReference type="ARBA" id="ARBA00022737"/>
    </source>
</evidence>
<feature type="compositionally biased region" description="Basic and acidic residues" evidence="12">
    <location>
        <begin position="190"/>
        <end position="200"/>
    </location>
</feature>
<keyword evidence="14" id="KW-1185">Reference proteome</keyword>
<dbReference type="EMBL" id="CACRXK020002499">
    <property type="protein sequence ID" value="CAB3994607.1"/>
    <property type="molecule type" value="Genomic_DNA"/>
</dbReference>
<evidence type="ECO:0000256" key="11">
    <source>
        <dbReference type="PIRNR" id="PIRNR037956"/>
    </source>
</evidence>
<evidence type="ECO:0000313" key="14">
    <source>
        <dbReference type="Proteomes" id="UP001152795"/>
    </source>
</evidence>
<dbReference type="GO" id="GO:0005634">
    <property type="term" value="C:nucleus"/>
    <property type="evidence" value="ECO:0007669"/>
    <property type="project" value="UniProtKB-SubCell"/>
</dbReference>
<comment type="caution">
    <text evidence="13">The sequence shown here is derived from an EMBL/GenBank/DDBJ whole genome shotgun (WGS) entry which is preliminary data.</text>
</comment>
<dbReference type="PROSITE" id="PS01358">
    <property type="entry name" value="ZF_RANBP2_1"/>
    <property type="match status" value="2"/>
</dbReference>
<evidence type="ECO:0000256" key="3">
    <source>
        <dbReference type="ARBA" id="ARBA00022553"/>
    </source>
</evidence>
<feature type="compositionally biased region" description="Basic and acidic residues" evidence="12">
    <location>
        <begin position="144"/>
        <end position="158"/>
    </location>
</feature>
<dbReference type="SMART" id="SM00547">
    <property type="entry name" value="ZnF_RBZ"/>
    <property type="match status" value="2"/>
</dbReference>
<dbReference type="PANTHER" id="PTHR12999:SF17">
    <property type="entry name" value="ZINC FINGER RAN-BINDING DOMAIN-CONTAINING PROTEIN 2"/>
    <property type="match status" value="1"/>
</dbReference>
<evidence type="ECO:0000256" key="9">
    <source>
        <dbReference type="ARBA" id="ARBA00023242"/>
    </source>
</evidence>
<dbReference type="GO" id="GO:0006396">
    <property type="term" value="P:RNA processing"/>
    <property type="evidence" value="ECO:0007669"/>
    <property type="project" value="InterPro"/>
</dbReference>
<dbReference type="Proteomes" id="UP001152795">
    <property type="component" value="Unassembled WGS sequence"/>
</dbReference>
<feature type="compositionally biased region" description="Acidic residues" evidence="12">
    <location>
        <begin position="162"/>
        <end position="175"/>
    </location>
</feature>
<dbReference type="PROSITE" id="PS50199">
    <property type="entry name" value="ZF_RANBP2_2"/>
    <property type="match status" value="2"/>
</dbReference>
<feature type="compositionally biased region" description="Basic and acidic residues" evidence="12">
    <location>
        <begin position="106"/>
        <end position="117"/>
    </location>
</feature>
<keyword evidence="8 11" id="KW-0694">RNA-binding</keyword>
<evidence type="ECO:0000256" key="2">
    <source>
        <dbReference type="ARBA" id="ARBA00017543"/>
    </source>
</evidence>
<dbReference type="FunFam" id="4.10.1060.10:FF:000004">
    <property type="entry name" value="Zinc finger Ran-binding domain-containing protein 2"/>
    <property type="match status" value="1"/>
</dbReference>
<evidence type="ECO:0000256" key="8">
    <source>
        <dbReference type="ARBA" id="ARBA00022884"/>
    </source>
</evidence>
<feature type="region of interest" description="Disordered" evidence="12">
    <location>
        <begin position="95"/>
        <end position="271"/>
    </location>
</feature>